<evidence type="ECO:0000313" key="2">
    <source>
        <dbReference type="Proteomes" id="UP001164959"/>
    </source>
</evidence>
<dbReference type="EMBL" id="CP110636">
    <property type="protein sequence ID" value="UZJ33152.1"/>
    <property type="molecule type" value="Genomic_DNA"/>
</dbReference>
<accession>A0ABY6PHY7</accession>
<dbReference type="RefSeq" id="WP_265364352.1">
    <property type="nucleotide sequence ID" value="NZ_CP110636.1"/>
</dbReference>
<protein>
    <recommendedName>
        <fullName evidence="3">Phage tail protein</fullName>
    </recommendedName>
</protein>
<dbReference type="Proteomes" id="UP001164959">
    <property type="component" value="Chromosome"/>
</dbReference>
<name>A0ABY6PHY7_9ACTN</name>
<proteinExistence type="predicted"/>
<keyword evidence="2" id="KW-1185">Reference proteome</keyword>
<organism evidence="1 2">
    <name type="scientific">Streptomyces endophytica</name>
    <dbReference type="NCBI Taxonomy" id="2991496"/>
    <lineage>
        <taxon>Bacteria</taxon>
        <taxon>Bacillati</taxon>
        <taxon>Actinomycetota</taxon>
        <taxon>Actinomycetes</taxon>
        <taxon>Kitasatosporales</taxon>
        <taxon>Streptomycetaceae</taxon>
        <taxon>Streptomyces</taxon>
    </lineage>
</organism>
<sequence>MAVKYIKVTPVSKLFAPAVRAFGDIAIIGRGGFGTAESPPTDFTSPSAAAGAYRAGATTLAADAATGATAVTVPVNVPPATTVRIGTGTASEVRKVTKSAAAGADFTLTVDPALERNHAAGDPVTQESPNDLVRAIGAAFNQSPPPTRVWGVQVDFAGPDWDAALLKTEKLDVQIVVLANTPLNQANAETVGKLATHVSTIEGDGKERIGVAMLDGSLSADDAVELNTGAVQKERMVLVAHRSPDDVAAATAGVIAGYRPHISLLLKPISIAMTQTFSDSEIDKYNKRLINWITSPVLLPGQALYLGEGYTADSSGNKKYIDIVRTLDDVNFRIKAALIQAIGNLRISRVGLRAVATLVESVLSPLVAQEVIDRFTVVIPLLTLLDKDPADLSAAEAKEIKDARSARQADMTIEVVYAGAIHRLAVQLVFTG</sequence>
<gene>
    <name evidence="1" type="ORF">OJ254_26305</name>
</gene>
<evidence type="ECO:0000313" key="1">
    <source>
        <dbReference type="EMBL" id="UZJ33152.1"/>
    </source>
</evidence>
<evidence type="ECO:0008006" key="3">
    <source>
        <dbReference type="Google" id="ProtNLM"/>
    </source>
</evidence>
<reference evidence="1" key="1">
    <citation type="submission" date="2022-11" db="EMBL/GenBank/DDBJ databases">
        <title>Identification and genomic analyses of a novel endophytic actinobacterium Streptomyces endophytica sp. nov. with potential for biocontrol of Yam anthracnose.</title>
        <authorList>
            <person name="Huang X."/>
        </authorList>
    </citation>
    <scope>NUCLEOTIDE SEQUENCE</scope>
    <source>
        <strain evidence="1">HNM0140</strain>
    </source>
</reference>